<name>A0A4R8QZP8_9MYCO</name>
<keyword evidence="3" id="KW-1185">Reference proteome</keyword>
<dbReference type="EMBL" id="PECC01000028">
    <property type="protein sequence ID" value="TDZ49265.1"/>
    <property type="molecule type" value="Genomic_DNA"/>
</dbReference>
<reference evidence="2 3" key="1">
    <citation type="journal article" date="2019" name="Sci. Rep.">
        <title>Extended insight into the Mycobacterium chelonae-abscessus complex through whole genome sequencing of Mycobacterium salmoniphilum outbreak and Mycobacterium salmoniphilum-like strains.</title>
        <authorList>
            <person name="Behra P.R.K."/>
            <person name="Das S."/>
            <person name="Pettersson B.M.F."/>
            <person name="Shirreff L."/>
            <person name="DuCote T."/>
            <person name="Jacobsson K.G."/>
            <person name="Ennis D.G."/>
            <person name="Kirsebom L.A."/>
        </authorList>
    </citation>
    <scope>NUCLEOTIDE SEQUENCE [LARGE SCALE GENOMIC DNA]</scope>
    <source>
        <strain evidence="2 3">CCUG 63697</strain>
    </source>
</reference>
<sequence length="148" mass="15820">MLGDPHSPLLPYVLRIVGVLWCVTSFTAIWWTVSLARSSSGPPERVTSAIGAFDGHVMFDGLNAGLGLYLIFASANLIRYRQGVDVFLLCQGLSVLAAATLMLLAPAYHGYWAAEILMSSIGVVLVSLIWLPVRAAVAAVSHPGTQRP</sequence>
<dbReference type="Proteomes" id="UP000295165">
    <property type="component" value="Unassembled WGS sequence"/>
</dbReference>
<evidence type="ECO:0000313" key="3">
    <source>
        <dbReference type="Proteomes" id="UP000295165"/>
    </source>
</evidence>
<proteinExistence type="predicted"/>
<gene>
    <name evidence="2" type="ORF">CCUG63697_03801</name>
</gene>
<keyword evidence="1" id="KW-0812">Transmembrane</keyword>
<accession>A0A4R8QZP8</accession>
<keyword evidence="1" id="KW-0472">Membrane</keyword>
<keyword evidence="1" id="KW-1133">Transmembrane helix</keyword>
<feature type="transmembrane region" description="Helical" evidence="1">
    <location>
        <begin position="53"/>
        <end position="72"/>
    </location>
</feature>
<feature type="transmembrane region" description="Helical" evidence="1">
    <location>
        <begin position="111"/>
        <end position="131"/>
    </location>
</feature>
<feature type="transmembrane region" description="Helical" evidence="1">
    <location>
        <begin position="12"/>
        <end position="33"/>
    </location>
</feature>
<comment type="caution">
    <text evidence="2">The sequence shown here is derived from an EMBL/GenBank/DDBJ whole genome shotgun (WGS) entry which is preliminary data.</text>
</comment>
<organism evidence="2 3">
    <name type="scientific">Mycobacteroides franklinii</name>
    <dbReference type="NCBI Taxonomy" id="948102"/>
    <lineage>
        <taxon>Bacteria</taxon>
        <taxon>Bacillati</taxon>
        <taxon>Actinomycetota</taxon>
        <taxon>Actinomycetes</taxon>
        <taxon>Mycobacteriales</taxon>
        <taxon>Mycobacteriaceae</taxon>
        <taxon>Mycobacteroides</taxon>
    </lineage>
</organism>
<evidence type="ECO:0000256" key="1">
    <source>
        <dbReference type="SAM" id="Phobius"/>
    </source>
</evidence>
<protein>
    <submittedName>
        <fullName evidence="2">Uncharacterized protein</fullName>
    </submittedName>
</protein>
<dbReference type="AlphaFoldDB" id="A0A4R8QZP8"/>
<feature type="transmembrane region" description="Helical" evidence="1">
    <location>
        <begin position="84"/>
        <end position="105"/>
    </location>
</feature>
<evidence type="ECO:0000313" key="2">
    <source>
        <dbReference type="EMBL" id="TDZ49265.1"/>
    </source>
</evidence>